<dbReference type="Pfam" id="PF22967">
    <property type="entry name" value="Ig_NUP210_1st"/>
    <property type="match status" value="1"/>
</dbReference>
<dbReference type="InParanoid" id="A0A1Q3BKK7"/>
<sequence>MIRLLLWFVFLLLTEREAASHLSSGPHIADVNVLLPPKMTHPVEYRLQGSDGCFKWSWDHHDVLSVQPEFNGSSQCSTSARLRSIAPYSGRKETAVYAADVQTGIVIRCKVFIDNFSRIQIFHNSIKLDLDGLATLRVRAFDNEENVFSSLVGIQFMWQLIPESSGLPHHLIHVPLKDSPLSDSGGWFGDLDIQIKLENSGVFSDLFVVQGIGIGQESVSVHLVEPKYKHMGDKIVLTVAEAMSLDPPSPVFVLIGASFRYSLKVIRGNIPQVVSLPSTHHRWYVSNSSVARVDVAIGLTDALNLGVTAVIVEDTRVAGHTQLSSLNVVLPDALFLFISPFSISGDPVLGMKANPSLERWYVVSGCQYLVQVKVFSQGLVSQEIYITENDDIKLNDNQSEFWKTLMVPDDIVAKQGWRYSRILKATSQGLGELTASLTYFSGNYDTKEVLKVAQEVMVCDQVKFRLDRTSGISQSILLPWAPAVYQEVELKATGGCAKTYSDYRWFSSDMATVSISVSGIVQAKKPGNATVKVVSVFDSLNYDELVIEVSIPSSMVMLHNFPVETVVGSHLQAAVTMKESTGHYFYSCDAFNSFINWKAGSELFVVVNATKEMLDLEKKENIELHASVYGPPCSWTYVYASGSGRTMLHATLSKEYLHFDHPSHGPVVLKASSRIAAYPQLSVHQAGDGSQFGGYWFDLGQAEASSHPENLDKLYLVPGAHIDVMLLGGPEQWDKGVDFIETVEILDGKHVHVGDEVHVHQIYASSRSLYRILCEALGTVKLVFKRGNLVGADHPLPAIAEVLLSVTCSIPSSIALIVDEPVNEHAVIRTAIQADRSPGRIRVTPVTVANGQIIRAAAVGISESGEAFANSSSLYLRWELSSCDDLAYWDDTYNSQRSKSSWEQFLALRNESGLCIVRATVIGFGDTDDHSRAQLLESSENFLTDAIRLQIVSTLKVNPEFNLLFFNPNAKVNLSISGGSCFLEVVVNDSRVVEVIQPPPGLQCLQLMLSPKGLGISLVTVYDIGLAPPLTASAMVQVADVDWIKIVSREEISLMEGKSHSIDVMAGTSDGNAFVPSQFAYMNIHVHIEDDIVELVDNDDIPIAGGRYINMPSFRIRAKHLGVTTLYVSARQHSGHEIVSQQIKVEVYMPPKIQPRDVFLVPGAHFMVSVKGGPTVGVFVQYSSMDNQTATVHRSSGQLSAISPGNTTILATVYGNGDIVICRASGSVEVGVPSSVLLNVQSEQLTVGHEMPIFPSFPEARIKLNGDSQFGDLFSFYELCKNYKWTVEDEKVLSFREIEQLHSQKHMIPFASNEVQFSRYLDDKELGFIKVLYARLAGRANVAVTFSCDFISGSYSQSRMYNASVLLSVVSDLPLALGVPITWVLPPYYTTSGVLPTSLDSHSQGDSHSRKGTVIYSVLQDCGSKNEVEQKDAISIDGNRIKTTESNNLACIQAKDRSTGRIEIASCVRVAEVAQIRIIDKDFPLHIIDLAVGAELDIPICYRDSLGNPFYEAHNILLCNVETNYHDIVSIDNTNNGCGNIRLKAMRNGRALVRVSINNNPQKSDYMLVSVGAHVYPQNPVLHVGSRLNFSVEGFDDRVFGRWLSANESVLSVDMASGKAQAIGIGSTRVVFECPNTKVQTTVTVVSRNIVFVDAPTEMLTNVPFPTKGYTFPVKFSDSYDALEVLGNGKGISYDCKVDPPFIGYAKPWMDLHTGHLFCLLFPYSPEHLVHSIPKSKDMKPYVSVAVSASLREANHVSGSASALFIGGFSILEMDKLNLTPDSNQSILTILGNTDVEIHWIDRDSIKISPIHREDFGIGGRAQYEVKVLSAKRLKDKIIITLPANGQRVEIDVTFQPGGRSAAETILHGYFGRILLGLVIVPFIVAIILYLKRPNEFPASISPATPNMAVPLTPVHSSPPVLNKQSPQTPQPFVEYVRRTIDETPYYRREARRRKIFIGGLARDTTPAQFVKHFGKYGEITDSVIMKDRKTGQPRGFGFVTYADPAVVDNVIQETHAINGKQVEIKRTIPKGAIGSKDFKTKKIFVGGIPSTVNEDEFKHFFSHFGEVREHQIMVDNLTSRSRGFGFITFETEQAVDDLLAQGSKLELSGSQVEIKKAEPKKPNPPLPSTKRYKEYRPPYGSGYGDAYGGFGGGGFGSSGVGYRSGGAHGSRSGASYGGYSGADFGGYGGGYGGGNLGAYRGEPSPGYSGRCGGGFSRGYDLGGGYGGPGDSYGGFGTGTGPVGGYGSSYDADLGGGYGGNPEGNLFGSRGGYGGYGGTGSGRYHPYGR</sequence>
<dbReference type="GO" id="GO:0031965">
    <property type="term" value="C:nuclear membrane"/>
    <property type="evidence" value="ECO:0007669"/>
    <property type="project" value="UniProtKB-SubCell"/>
</dbReference>
<dbReference type="SMART" id="SM00360">
    <property type="entry name" value="RRM"/>
    <property type="match status" value="2"/>
</dbReference>
<dbReference type="GO" id="GO:0003723">
    <property type="term" value="F:RNA binding"/>
    <property type="evidence" value="ECO:0007669"/>
    <property type="project" value="UniProtKB-UniRule"/>
</dbReference>
<dbReference type="FunFam" id="3.30.70.330:FF:000051">
    <property type="entry name" value="Heterogeneous nuclear ribonucleoprotein 1"/>
    <property type="match status" value="1"/>
</dbReference>
<protein>
    <submittedName>
        <fullName evidence="14">RRM_1 domain-containing protein/Big_2 domain-containing protein</fullName>
    </submittedName>
</protein>
<dbReference type="InterPro" id="IPR045197">
    <property type="entry name" value="NUP210-like"/>
</dbReference>
<evidence type="ECO:0000256" key="4">
    <source>
        <dbReference type="ARBA" id="ARBA00022729"/>
    </source>
</evidence>
<keyword evidence="4 12" id="KW-0732">Signal</keyword>
<dbReference type="InterPro" id="IPR055097">
    <property type="entry name" value="Ig_NUP210_2nd"/>
</dbReference>
<keyword evidence="9" id="KW-0694">RNA-binding</keyword>
<dbReference type="InterPro" id="IPR035979">
    <property type="entry name" value="RBD_domain_sf"/>
</dbReference>
<dbReference type="FunCoup" id="A0A1Q3BKK7">
    <property type="interactions" value="1723"/>
</dbReference>
<keyword evidence="3 11" id="KW-0812">Transmembrane</keyword>
<keyword evidence="6 11" id="KW-0472">Membrane</keyword>
<dbReference type="Proteomes" id="UP000187406">
    <property type="component" value="Unassembled WGS sequence"/>
</dbReference>
<dbReference type="InterPro" id="IPR055096">
    <property type="entry name" value="Ig_NUP210_1st"/>
</dbReference>
<dbReference type="OrthoDB" id="361283at2759"/>
<dbReference type="InterPro" id="IPR008964">
    <property type="entry name" value="Invasin/intimin_cell_adhesion"/>
</dbReference>
<evidence type="ECO:0000256" key="10">
    <source>
        <dbReference type="SAM" id="MobiDB-lite"/>
    </source>
</evidence>
<dbReference type="SUPFAM" id="SSF49373">
    <property type="entry name" value="Invasin/intimin cell-adhesion fragments"/>
    <property type="match status" value="1"/>
</dbReference>
<name>A0A1Q3BKK7_CEPFO</name>
<evidence type="ECO:0000256" key="8">
    <source>
        <dbReference type="ARBA" id="ARBA00023242"/>
    </source>
</evidence>
<dbReference type="Pfam" id="PF22962">
    <property type="entry name" value="Ig_NUP210_7th"/>
    <property type="match status" value="1"/>
</dbReference>
<keyword evidence="15" id="KW-1185">Reference proteome</keyword>
<feature type="transmembrane region" description="Helical" evidence="11">
    <location>
        <begin position="1870"/>
        <end position="1891"/>
    </location>
</feature>
<evidence type="ECO:0000256" key="1">
    <source>
        <dbReference type="ARBA" id="ARBA00004590"/>
    </source>
</evidence>
<evidence type="ECO:0000256" key="3">
    <source>
        <dbReference type="ARBA" id="ARBA00022692"/>
    </source>
</evidence>
<dbReference type="PROSITE" id="PS50102">
    <property type="entry name" value="RRM"/>
    <property type="match status" value="2"/>
</dbReference>
<dbReference type="STRING" id="3775.A0A1Q3BKK7"/>
<dbReference type="PANTHER" id="PTHR23019:SF0">
    <property type="entry name" value="NUCLEAR PORE MEMBRANE GLYCOPROTEIN 210"/>
    <property type="match status" value="1"/>
</dbReference>
<dbReference type="InterPro" id="IPR003343">
    <property type="entry name" value="Big_2"/>
</dbReference>
<comment type="similarity">
    <text evidence="2">Belongs to the NUP210 family.</text>
</comment>
<keyword evidence="8" id="KW-0539">Nucleus</keyword>
<dbReference type="Pfam" id="PF24425">
    <property type="entry name" value="Ig_GP210_15th"/>
    <property type="match status" value="1"/>
</dbReference>
<evidence type="ECO:0000313" key="15">
    <source>
        <dbReference type="Proteomes" id="UP000187406"/>
    </source>
</evidence>
<dbReference type="Gene3D" id="2.60.40.1080">
    <property type="match status" value="1"/>
</dbReference>
<dbReference type="InterPro" id="IPR012677">
    <property type="entry name" value="Nucleotide-bd_a/b_plait_sf"/>
</dbReference>
<accession>A0A1Q3BKK7</accession>
<dbReference type="InterPro" id="IPR055099">
    <property type="entry name" value="Ig_NUP210_7th"/>
</dbReference>
<feature type="region of interest" description="Disordered" evidence="10">
    <location>
        <begin position="2113"/>
        <end position="2134"/>
    </location>
</feature>
<feature type="domain" description="RRM" evidence="13">
    <location>
        <begin position="1954"/>
        <end position="2030"/>
    </location>
</feature>
<keyword evidence="5 11" id="KW-1133">Transmembrane helix</keyword>
<dbReference type="Pfam" id="PF22969">
    <property type="entry name" value="Ig_NUP210_2nd"/>
    <property type="match status" value="1"/>
</dbReference>
<organism evidence="14 15">
    <name type="scientific">Cephalotus follicularis</name>
    <name type="common">Albany pitcher plant</name>
    <dbReference type="NCBI Taxonomy" id="3775"/>
    <lineage>
        <taxon>Eukaryota</taxon>
        <taxon>Viridiplantae</taxon>
        <taxon>Streptophyta</taxon>
        <taxon>Embryophyta</taxon>
        <taxon>Tracheophyta</taxon>
        <taxon>Spermatophyta</taxon>
        <taxon>Magnoliopsida</taxon>
        <taxon>eudicotyledons</taxon>
        <taxon>Gunneridae</taxon>
        <taxon>Pentapetalae</taxon>
        <taxon>rosids</taxon>
        <taxon>fabids</taxon>
        <taxon>Oxalidales</taxon>
        <taxon>Cephalotaceae</taxon>
        <taxon>Cephalotus</taxon>
    </lineage>
</organism>
<dbReference type="InterPro" id="IPR056233">
    <property type="entry name" value="Ig_GP210_16th"/>
</dbReference>
<feature type="domain" description="RRM" evidence="13">
    <location>
        <begin position="2042"/>
        <end position="2120"/>
    </location>
</feature>
<evidence type="ECO:0000256" key="11">
    <source>
        <dbReference type="SAM" id="Phobius"/>
    </source>
</evidence>
<comment type="caution">
    <text evidence="14">The sequence shown here is derived from an EMBL/GenBank/DDBJ whole genome shotgun (WGS) entry which is preliminary data.</text>
</comment>
<dbReference type="SMART" id="SM00635">
    <property type="entry name" value="BID_2"/>
    <property type="match status" value="3"/>
</dbReference>
<feature type="signal peptide" evidence="12">
    <location>
        <begin position="1"/>
        <end position="20"/>
    </location>
</feature>
<gene>
    <name evidence="14" type="ORF">CFOL_v3_12069</name>
</gene>
<dbReference type="Pfam" id="PF24427">
    <property type="entry name" value="Ig_GP210_16th"/>
    <property type="match status" value="1"/>
</dbReference>
<evidence type="ECO:0000259" key="13">
    <source>
        <dbReference type="PROSITE" id="PS50102"/>
    </source>
</evidence>
<evidence type="ECO:0000313" key="14">
    <source>
        <dbReference type="EMBL" id="GAV68566.1"/>
    </source>
</evidence>
<evidence type="ECO:0000256" key="2">
    <source>
        <dbReference type="ARBA" id="ARBA00007313"/>
    </source>
</evidence>
<dbReference type="InterPro" id="IPR000504">
    <property type="entry name" value="RRM_dom"/>
</dbReference>
<reference evidence="15" key="1">
    <citation type="submission" date="2016-04" db="EMBL/GenBank/DDBJ databases">
        <title>Cephalotus genome sequencing.</title>
        <authorList>
            <person name="Fukushima K."/>
            <person name="Hasebe M."/>
            <person name="Fang X."/>
        </authorList>
    </citation>
    <scope>NUCLEOTIDE SEQUENCE [LARGE SCALE GENOMIC DNA]</scope>
    <source>
        <strain evidence="15">cv. St1</strain>
    </source>
</reference>
<dbReference type="InterPro" id="IPR056232">
    <property type="entry name" value="Ig_GP210_15th"/>
</dbReference>
<dbReference type="Pfam" id="PF26182">
    <property type="entry name" value="Ig_NUP210_5th"/>
    <property type="match status" value="1"/>
</dbReference>
<dbReference type="Pfam" id="PF00076">
    <property type="entry name" value="RRM_1"/>
    <property type="match status" value="2"/>
</dbReference>
<evidence type="ECO:0000256" key="6">
    <source>
        <dbReference type="ARBA" id="ARBA00023136"/>
    </source>
</evidence>
<comment type="subcellular location">
    <subcellularLocation>
        <location evidence="1">Nucleus membrane</location>
        <topology evidence="1">Single-pass membrane protein</topology>
    </subcellularLocation>
</comment>
<dbReference type="EMBL" id="BDDD01000640">
    <property type="protein sequence ID" value="GAV68566.1"/>
    <property type="molecule type" value="Genomic_DNA"/>
</dbReference>
<dbReference type="PANTHER" id="PTHR23019">
    <property type="entry name" value="NUCLEAR PORE MEMBRANE GLYCOPROTEIN GP210-RELATED"/>
    <property type="match status" value="1"/>
</dbReference>
<keyword evidence="7" id="KW-0325">Glycoprotein</keyword>
<evidence type="ECO:0000256" key="5">
    <source>
        <dbReference type="ARBA" id="ARBA00022989"/>
    </source>
</evidence>
<evidence type="ECO:0000256" key="9">
    <source>
        <dbReference type="PROSITE-ProRule" id="PRU00176"/>
    </source>
</evidence>
<evidence type="ECO:0000256" key="7">
    <source>
        <dbReference type="ARBA" id="ARBA00023180"/>
    </source>
</evidence>
<feature type="chain" id="PRO_5010312063" evidence="12">
    <location>
        <begin position="21"/>
        <end position="2289"/>
    </location>
</feature>
<evidence type="ECO:0000256" key="12">
    <source>
        <dbReference type="SAM" id="SignalP"/>
    </source>
</evidence>
<dbReference type="SUPFAM" id="SSF54928">
    <property type="entry name" value="RNA-binding domain, RBD"/>
    <property type="match status" value="2"/>
</dbReference>
<proteinExistence type="inferred from homology"/>
<dbReference type="Gene3D" id="3.30.70.330">
    <property type="match status" value="2"/>
</dbReference>